<keyword evidence="2" id="KW-0378">Hydrolase</keyword>
<sequence>MSSPGEKPLSSSSSFQFVDSPNYTEVGKPPHRTDTFNVVICGEAGSGKSSLVNLIAGTNIAVTSSDAGGCTAGTNAYDITMTRDETFKVKLVDTAGLDEGPRGTVPDKEARRILRKLLRTLTEQGNIQLVMYCVRGERVVRTLRRNYELIRSQVKKKKVPIVLVVTCLESYKPEMEDWWAVNERTISNLGMTFAGHACITTETMTSMYMRRAQSYDAVCKLIEQRYLSNNTGIHTESSRGTIHNVLRTKRNTIVVFGETGAGKSSLINLMAGNDVAGTSCGIEACTTHWKEYPLEFDGEPFKLFDTVGLDEPQLGIPQYFDAVENAYNLIQKLEREGGIDLLLFCMPAGRLKIMHQRNYQLFRHFLCYKKVPIVLAITNLEREKKNMESWWTRNQEIFRKKKIRVDGHACITAIEDDHDPTFQKKSRDAIWDLVRNVAADGQKRAQKGGNDLFVSLMPLAGNGNLRVGKDIVSRLTKRCHMPPEVAKEIAGRIKKDVVEGASGH</sequence>
<dbReference type="OrthoDB" id="8954335at2759"/>
<dbReference type="GO" id="GO:0002098">
    <property type="term" value="P:tRNA wobble uridine modification"/>
    <property type="evidence" value="ECO:0007669"/>
    <property type="project" value="TreeGrafter"/>
</dbReference>
<dbReference type="GO" id="GO:0016787">
    <property type="term" value="F:hydrolase activity"/>
    <property type="evidence" value="ECO:0007669"/>
    <property type="project" value="UniProtKB-KW"/>
</dbReference>
<dbReference type="PANTHER" id="PTHR42714:SF2">
    <property type="entry name" value="TRNA MODIFICATION GTPASE GTPBP3, MITOCHONDRIAL"/>
    <property type="match status" value="1"/>
</dbReference>
<dbReference type="Gene3D" id="3.40.50.300">
    <property type="entry name" value="P-loop containing nucleotide triphosphate hydrolases"/>
    <property type="match status" value="2"/>
</dbReference>
<dbReference type="PANTHER" id="PTHR42714">
    <property type="entry name" value="TRNA MODIFICATION GTPASE GTPBP3"/>
    <property type="match status" value="1"/>
</dbReference>
<dbReference type="EMBL" id="JABBWG010000019">
    <property type="protein sequence ID" value="KAG1815219.1"/>
    <property type="molecule type" value="Genomic_DNA"/>
</dbReference>
<dbReference type="GO" id="GO:0005525">
    <property type="term" value="F:GTP binding"/>
    <property type="evidence" value="ECO:0007669"/>
    <property type="project" value="InterPro"/>
</dbReference>
<evidence type="ECO:0000313" key="3">
    <source>
        <dbReference type="Proteomes" id="UP000807769"/>
    </source>
</evidence>
<feature type="domain" description="G" evidence="1">
    <location>
        <begin position="253"/>
        <end position="376"/>
    </location>
</feature>
<feature type="domain" description="G" evidence="1">
    <location>
        <begin position="37"/>
        <end position="166"/>
    </location>
</feature>
<proteinExistence type="predicted"/>
<dbReference type="InterPro" id="IPR006073">
    <property type="entry name" value="GTP-bd"/>
</dbReference>
<comment type="caution">
    <text evidence="2">The sequence shown here is derived from an EMBL/GenBank/DDBJ whole genome shotgun (WGS) entry which is preliminary data.</text>
</comment>
<organism evidence="2 3">
    <name type="scientific">Suillus subaureus</name>
    <dbReference type="NCBI Taxonomy" id="48587"/>
    <lineage>
        <taxon>Eukaryota</taxon>
        <taxon>Fungi</taxon>
        <taxon>Dikarya</taxon>
        <taxon>Basidiomycota</taxon>
        <taxon>Agaricomycotina</taxon>
        <taxon>Agaricomycetes</taxon>
        <taxon>Agaricomycetidae</taxon>
        <taxon>Boletales</taxon>
        <taxon>Suillineae</taxon>
        <taxon>Suillaceae</taxon>
        <taxon>Suillus</taxon>
    </lineage>
</organism>
<dbReference type="GO" id="GO:0030488">
    <property type="term" value="P:tRNA methylation"/>
    <property type="evidence" value="ECO:0007669"/>
    <property type="project" value="TreeGrafter"/>
</dbReference>
<dbReference type="GO" id="GO:0005737">
    <property type="term" value="C:cytoplasm"/>
    <property type="evidence" value="ECO:0007669"/>
    <property type="project" value="TreeGrafter"/>
</dbReference>
<keyword evidence="3" id="KW-1185">Reference proteome</keyword>
<reference evidence="2" key="1">
    <citation type="journal article" date="2020" name="New Phytol.">
        <title>Comparative genomics reveals dynamic genome evolution in host specialist ectomycorrhizal fungi.</title>
        <authorList>
            <person name="Lofgren L.A."/>
            <person name="Nguyen N.H."/>
            <person name="Vilgalys R."/>
            <person name="Ruytinx J."/>
            <person name="Liao H.L."/>
            <person name="Branco S."/>
            <person name="Kuo A."/>
            <person name="LaButti K."/>
            <person name="Lipzen A."/>
            <person name="Andreopoulos W."/>
            <person name="Pangilinan J."/>
            <person name="Riley R."/>
            <person name="Hundley H."/>
            <person name="Na H."/>
            <person name="Barry K."/>
            <person name="Grigoriev I.V."/>
            <person name="Stajich J.E."/>
            <person name="Kennedy P.G."/>
        </authorList>
    </citation>
    <scope>NUCLEOTIDE SEQUENCE</scope>
    <source>
        <strain evidence="2">MN1</strain>
    </source>
</reference>
<dbReference type="CDD" id="cd00882">
    <property type="entry name" value="Ras_like_GTPase"/>
    <property type="match status" value="1"/>
</dbReference>
<accession>A0A9P7JD17</accession>
<name>A0A9P7JD17_9AGAM</name>
<dbReference type="Pfam" id="PF01926">
    <property type="entry name" value="MMR_HSR1"/>
    <property type="match status" value="2"/>
</dbReference>
<gene>
    <name evidence="2" type="ORF">BJ212DRAFT_1481745</name>
</gene>
<evidence type="ECO:0000313" key="2">
    <source>
        <dbReference type="EMBL" id="KAG1815219.1"/>
    </source>
</evidence>
<protein>
    <submittedName>
        <fullName evidence="2">P-loop containing nucleoside triphosphate hydrolase protein</fullName>
    </submittedName>
</protein>
<evidence type="ECO:0000259" key="1">
    <source>
        <dbReference type="Pfam" id="PF01926"/>
    </source>
</evidence>
<dbReference type="InterPro" id="IPR027417">
    <property type="entry name" value="P-loop_NTPase"/>
</dbReference>
<dbReference type="GeneID" id="64634325"/>
<dbReference type="AlphaFoldDB" id="A0A9P7JD17"/>
<dbReference type="Proteomes" id="UP000807769">
    <property type="component" value="Unassembled WGS sequence"/>
</dbReference>
<dbReference type="SUPFAM" id="SSF52540">
    <property type="entry name" value="P-loop containing nucleoside triphosphate hydrolases"/>
    <property type="match status" value="2"/>
</dbReference>
<dbReference type="RefSeq" id="XP_041192356.1">
    <property type="nucleotide sequence ID" value="XM_041340309.1"/>
</dbReference>